<evidence type="ECO:0000313" key="2">
    <source>
        <dbReference type="EMBL" id="GEU72604.1"/>
    </source>
</evidence>
<dbReference type="EMBL" id="BKCJ010006525">
    <property type="protein sequence ID" value="GEU72604.1"/>
    <property type="molecule type" value="Genomic_DNA"/>
</dbReference>
<proteinExistence type="predicted"/>
<feature type="compositionally biased region" description="Low complexity" evidence="1">
    <location>
        <begin position="13"/>
        <end position="42"/>
    </location>
</feature>
<comment type="caution">
    <text evidence="2">The sequence shown here is derived from an EMBL/GenBank/DDBJ whole genome shotgun (WGS) entry which is preliminary data.</text>
</comment>
<gene>
    <name evidence="2" type="ORF">Tci_044582</name>
</gene>
<organism evidence="2">
    <name type="scientific">Tanacetum cinerariifolium</name>
    <name type="common">Dalmatian daisy</name>
    <name type="synonym">Chrysanthemum cinerariifolium</name>
    <dbReference type="NCBI Taxonomy" id="118510"/>
    <lineage>
        <taxon>Eukaryota</taxon>
        <taxon>Viridiplantae</taxon>
        <taxon>Streptophyta</taxon>
        <taxon>Embryophyta</taxon>
        <taxon>Tracheophyta</taxon>
        <taxon>Spermatophyta</taxon>
        <taxon>Magnoliopsida</taxon>
        <taxon>eudicotyledons</taxon>
        <taxon>Gunneridae</taxon>
        <taxon>Pentapetalae</taxon>
        <taxon>asterids</taxon>
        <taxon>campanulids</taxon>
        <taxon>Asterales</taxon>
        <taxon>Asteraceae</taxon>
        <taxon>Asteroideae</taxon>
        <taxon>Anthemideae</taxon>
        <taxon>Anthemidinae</taxon>
        <taxon>Tanacetum</taxon>
    </lineage>
</organism>
<dbReference type="AlphaFoldDB" id="A0A6L2MJE2"/>
<name>A0A6L2MJE2_TANCI</name>
<sequence length="97" mass="10146">MLLACSCSAIIDSKSKSKSPGSAGASSAQTSSTTAPASNPNSITDTPSQAGLDDVVGDNRQEDVDFFRPTAAVRYDATENQLSTDTSLQRRILKHIA</sequence>
<accession>A0A6L2MJE2</accession>
<reference evidence="2" key="1">
    <citation type="journal article" date="2019" name="Sci. Rep.">
        <title>Draft genome of Tanacetum cinerariifolium, the natural source of mosquito coil.</title>
        <authorList>
            <person name="Yamashiro T."/>
            <person name="Shiraishi A."/>
            <person name="Satake H."/>
            <person name="Nakayama K."/>
        </authorList>
    </citation>
    <scope>NUCLEOTIDE SEQUENCE</scope>
</reference>
<evidence type="ECO:0000256" key="1">
    <source>
        <dbReference type="SAM" id="MobiDB-lite"/>
    </source>
</evidence>
<protein>
    <submittedName>
        <fullName evidence="2">Uncharacterized protein</fullName>
    </submittedName>
</protein>
<feature type="region of interest" description="Disordered" evidence="1">
    <location>
        <begin position="13"/>
        <end position="63"/>
    </location>
</feature>